<keyword evidence="1" id="KW-1133">Transmembrane helix</keyword>
<dbReference type="RefSeq" id="WP_248865753.1">
    <property type="nucleotide sequence ID" value="NZ_CP086322.1"/>
</dbReference>
<sequence>MSREITTLVVSADRPLRAREVTNALGRKAPSRSQVEAIRRACRNPAVTGRFSRRLLYFAAVRQHSHEAGELLATPTITQCSVTGMMLWVFIAMALVLGNVSMWLSLRSRRQQQSVVR</sequence>
<evidence type="ECO:0000313" key="2">
    <source>
        <dbReference type="EMBL" id="UQA94899.1"/>
    </source>
</evidence>
<accession>A0ABY4MAU1</accession>
<keyword evidence="1" id="KW-0812">Transmembrane</keyword>
<dbReference type="Proteomes" id="UP000830115">
    <property type="component" value="Chromosome"/>
</dbReference>
<keyword evidence="3" id="KW-1185">Reference proteome</keyword>
<reference evidence="2" key="1">
    <citation type="submission" date="2021-10" db="EMBL/GenBank/DDBJ databases">
        <title>Streptomyces nigrumlapis sp.nov.,an antimicrobial producing actinobacterium isolated from Black Gobi rocks.</title>
        <authorList>
            <person name="Wen Y."/>
            <person name="Zhang W."/>
            <person name="Liu X.G."/>
        </authorList>
    </citation>
    <scope>NUCLEOTIDE SEQUENCE</scope>
    <source>
        <strain evidence="2">ST13-2-2</strain>
    </source>
</reference>
<dbReference type="EMBL" id="CP086322">
    <property type="protein sequence ID" value="UQA94899.1"/>
    <property type="molecule type" value="Genomic_DNA"/>
</dbReference>
<evidence type="ECO:0000256" key="1">
    <source>
        <dbReference type="SAM" id="Phobius"/>
    </source>
</evidence>
<proteinExistence type="predicted"/>
<keyword evidence="1" id="KW-0472">Membrane</keyword>
<feature type="transmembrane region" description="Helical" evidence="1">
    <location>
        <begin position="85"/>
        <end position="104"/>
    </location>
</feature>
<evidence type="ECO:0000313" key="3">
    <source>
        <dbReference type="Proteomes" id="UP000830115"/>
    </source>
</evidence>
<organism evidence="2 3">
    <name type="scientific">Streptomyces halobius</name>
    <dbReference type="NCBI Taxonomy" id="2879846"/>
    <lineage>
        <taxon>Bacteria</taxon>
        <taxon>Bacillati</taxon>
        <taxon>Actinomycetota</taxon>
        <taxon>Actinomycetes</taxon>
        <taxon>Kitasatosporales</taxon>
        <taxon>Streptomycetaceae</taxon>
        <taxon>Streptomyces</taxon>
    </lineage>
</organism>
<protein>
    <submittedName>
        <fullName evidence="2">Uncharacterized protein</fullName>
    </submittedName>
</protein>
<gene>
    <name evidence="2" type="ORF">K9S39_26315</name>
</gene>
<name>A0ABY4MAU1_9ACTN</name>